<evidence type="ECO:0000313" key="2">
    <source>
        <dbReference type="Proteomes" id="UP000029889"/>
    </source>
</evidence>
<evidence type="ECO:0000313" key="1">
    <source>
        <dbReference type="EMBL" id="AIT14465.1"/>
    </source>
</evidence>
<accession>A0A097EYI5</accession>
<dbReference type="RefSeq" id="YP_009102162.1">
    <property type="nucleotide sequence ID" value="NC_025447.1"/>
</dbReference>
<proteinExistence type="predicted"/>
<organism evidence="1 2">
    <name type="scientific">Escherichia phage 121Q</name>
    <dbReference type="NCBI Taxonomy" id="1555202"/>
    <lineage>
        <taxon>Viruses</taxon>
        <taxon>Duplodnaviria</taxon>
        <taxon>Heunggongvirae</taxon>
        <taxon>Uroviricota</taxon>
        <taxon>Caudoviricetes</taxon>
        <taxon>Asteriusvirus</taxon>
        <taxon>Asteriusvirus av121Q</taxon>
    </lineage>
</organism>
<gene>
    <name evidence="1" type="primary">575</name>
    <name evidence="1" type="ORF">PBI_121Q_575</name>
</gene>
<name>A0A097EYI5_9CAUD</name>
<dbReference type="GeneID" id="22111615"/>
<protein>
    <submittedName>
        <fullName evidence="1">Structural protein</fullName>
    </submittedName>
</protein>
<sequence>MALRSKDFLFRRKTKDGSWQDFPESDSWYPANLDYHWNEQTLPLASGGYYGCTTGLHTISFTLRNFIGRIYVLATLASNPTDDDWFPIKFTESCNYYLEFTDMVILNPNGGDLIRQQGTTGTFAETVTGNFTYLKVGIDRDYISKYPSDVQKSLAGKLEQILINY</sequence>
<keyword evidence="2" id="KW-1185">Reference proteome</keyword>
<reference evidence="1 2" key="1">
    <citation type="submission" date="2014-09" db="EMBL/GenBank/DDBJ databases">
        <authorList>
            <person name="Lapin J.S."/>
            <person name="Pope W.H."/>
            <person name="Hua J."/>
            <person name="Ford M.E."/>
            <person name="Conway J.F."/>
            <person name="Hatfull G.F."/>
            <person name="Hendrix R.W."/>
        </authorList>
    </citation>
    <scope>NUCLEOTIDE SEQUENCE [LARGE SCALE GENOMIC DNA]</scope>
</reference>
<dbReference type="KEGG" id="vg:22111615"/>
<dbReference type="Proteomes" id="UP000029889">
    <property type="component" value="Segment"/>
</dbReference>
<dbReference type="OrthoDB" id="12869at10239"/>
<dbReference type="EMBL" id="KM507819">
    <property type="protein sequence ID" value="AIT14465.1"/>
    <property type="molecule type" value="Genomic_DNA"/>
</dbReference>